<evidence type="ECO:0000256" key="16">
    <source>
        <dbReference type="SAM" id="MobiDB-lite"/>
    </source>
</evidence>
<evidence type="ECO:0000256" key="14">
    <source>
        <dbReference type="HAMAP-Rule" id="MF_00215"/>
    </source>
</evidence>
<evidence type="ECO:0000256" key="6">
    <source>
        <dbReference type="ARBA" id="ARBA00015080"/>
    </source>
</evidence>
<feature type="region of interest" description="Disordered" evidence="16">
    <location>
        <begin position="1"/>
        <end position="20"/>
    </location>
</feature>
<evidence type="ECO:0000256" key="10">
    <source>
        <dbReference type="ARBA" id="ARBA00022777"/>
    </source>
</evidence>
<feature type="compositionally biased region" description="Basic residues" evidence="16">
    <location>
        <begin position="1"/>
        <end position="12"/>
    </location>
</feature>
<keyword evidence="9 14" id="KW-0547">Nucleotide-binding</keyword>
<evidence type="ECO:0000256" key="1">
    <source>
        <dbReference type="ARBA" id="ARBA00001206"/>
    </source>
</evidence>
<gene>
    <name evidence="14" type="primary">coaA</name>
    <name evidence="18" type="ORF">SAMN04488557_3238</name>
</gene>
<dbReference type="CDD" id="cd02025">
    <property type="entry name" value="PanK"/>
    <property type="match status" value="1"/>
</dbReference>
<evidence type="ECO:0000256" key="4">
    <source>
        <dbReference type="ARBA" id="ARBA00006087"/>
    </source>
</evidence>
<dbReference type="Gene3D" id="3.40.50.300">
    <property type="entry name" value="P-loop containing nucleotide triphosphate hydrolases"/>
    <property type="match status" value="1"/>
</dbReference>
<dbReference type="InterPro" id="IPR004566">
    <property type="entry name" value="PanK"/>
</dbReference>
<dbReference type="GO" id="GO:0005737">
    <property type="term" value="C:cytoplasm"/>
    <property type="evidence" value="ECO:0007669"/>
    <property type="project" value="UniProtKB-SubCell"/>
</dbReference>
<protein>
    <recommendedName>
        <fullName evidence="6 14">Pantothenate kinase</fullName>
        <ecNumber evidence="5 14">2.7.1.33</ecNumber>
    </recommendedName>
    <alternativeName>
        <fullName evidence="13 14">Pantothenic acid kinase</fullName>
    </alternativeName>
</protein>
<dbReference type="UniPathway" id="UPA00241">
    <property type="reaction ID" value="UER00352"/>
</dbReference>
<dbReference type="InterPro" id="IPR027417">
    <property type="entry name" value="P-loop_NTPase"/>
</dbReference>
<evidence type="ECO:0000313" key="18">
    <source>
        <dbReference type="EMBL" id="SFV37587.1"/>
    </source>
</evidence>
<dbReference type="EMBL" id="FPCH01000003">
    <property type="protein sequence ID" value="SFV37587.1"/>
    <property type="molecule type" value="Genomic_DNA"/>
</dbReference>
<dbReference type="NCBIfam" id="TIGR00554">
    <property type="entry name" value="panK_bact"/>
    <property type="match status" value="1"/>
</dbReference>
<keyword evidence="19" id="KW-1185">Reference proteome</keyword>
<comment type="subcellular location">
    <subcellularLocation>
        <location evidence="2 14 15">Cytoplasm</location>
    </subcellularLocation>
</comment>
<feature type="domain" description="Phosphoribulokinase/uridine kinase" evidence="17">
    <location>
        <begin position="105"/>
        <end position="263"/>
    </location>
</feature>
<keyword evidence="8 14" id="KW-0808">Transferase</keyword>
<sequence length="332" mass="37928">MKPRANRRKKSRAREEVRSEGVPFSPYRVFTREEWARLRADTPMTLQSNELEQLSGIIEELSVDEVEQIYLPLSRLLNLYVAAAQKLHSVSSEFLGRKDTKVPFIIGVAGSVAVGKSTTARVLRALLARWPDHPRVDLMTTDGFLFPNAELERRGLMERKGFPESFDTERLLRFLGDVKSGVSSVAAPVYSHFQYDILAGAEVEVHQPDILIIEGLNILQPAEMPKDGSTIPFVSDFIDFSIYIDAHPAVIEKWYLTRFMRLRSTAFRDPGAYFHKYAALAPDEVRRIALKLWREINLKNLEENILPTRRRAQLILQKGESHRVEAASLRKL</sequence>
<dbReference type="GO" id="GO:0005524">
    <property type="term" value="F:ATP binding"/>
    <property type="evidence" value="ECO:0007669"/>
    <property type="project" value="UniProtKB-UniRule"/>
</dbReference>
<keyword evidence="11 14" id="KW-0067">ATP-binding</keyword>
<evidence type="ECO:0000256" key="9">
    <source>
        <dbReference type="ARBA" id="ARBA00022741"/>
    </source>
</evidence>
<comment type="similarity">
    <text evidence="4 14 15">Belongs to the prokaryotic pantothenate kinase family.</text>
</comment>
<evidence type="ECO:0000256" key="5">
    <source>
        <dbReference type="ARBA" id="ARBA00012102"/>
    </source>
</evidence>
<evidence type="ECO:0000256" key="7">
    <source>
        <dbReference type="ARBA" id="ARBA00022490"/>
    </source>
</evidence>
<reference evidence="19" key="1">
    <citation type="submission" date="2016-10" db="EMBL/GenBank/DDBJ databases">
        <authorList>
            <person name="Varghese N."/>
            <person name="Submissions S."/>
        </authorList>
    </citation>
    <scope>NUCLEOTIDE SEQUENCE [LARGE SCALE GENOMIC DNA]</scope>
    <source>
        <strain evidence="19">DSM 1565</strain>
    </source>
</reference>
<dbReference type="Pfam" id="PF00485">
    <property type="entry name" value="PRK"/>
    <property type="match status" value="1"/>
</dbReference>
<dbReference type="GO" id="GO:0004594">
    <property type="term" value="F:pantothenate kinase activity"/>
    <property type="evidence" value="ECO:0007669"/>
    <property type="project" value="UniProtKB-UniRule"/>
</dbReference>
<evidence type="ECO:0000256" key="12">
    <source>
        <dbReference type="ARBA" id="ARBA00022993"/>
    </source>
</evidence>
<evidence type="ECO:0000256" key="11">
    <source>
        <dbReference type="ARBA" id="ARBA00022840"/>
    </source>
</evidence>
<dbReference type="EC" id="2.7.1.33" evidence="5 14"/>
<name>A0A1I7NSF0_9HYPH</name>
<organism evidence="18 19">
    <name type="scientific">Hyphomicrobium facile</name>
    <dbReference type="NCBI Taxonomy" id="51670"/>
    <lineage>
        <taxon>Bacteria</taxon>
        <taxon>Pseudomonadati</taxon>
        <taxon>Pseudomonadota</taxon>
        <taxon>Alphaproteobacteria</taxon>
        <taxon>Hyphomicrobiales</taxon>
        <taxon>Hyphomicrobiaceae</taxon>
        <taxon>Hyphomicrobium</taxon>
    </lineage>
</organism>
<evidence type="ECO:0000256" key="8">
    <source>
        <dbReference type="ARBA" id="ARBA00022679"/>
    </source>
</evidence>
<evidence type="ECO:0000313" key="19">
    <source>
        <dbReference type="Proteomes" id="UP000199423"/>
    </source>
</evidence>
<comment type="pathway">
    <text evidence="3 14 15">Cofactor biosynthesis; coenzyme A biosynthesis; CoA from (R)-pantothenate: step 1/5.</text>
</comment>
<dbReference type="PANTHER" id="PTHR10285">
    <property type="entry name" value="URIDINE KINASE"/>
    <property type="match status" value="1"/>
</dbReference>
<evidence type="ECO:0000259" key="17">
    <source>
        <dbReference type="Pfam" id="PF00485"/>
    </source>
</evidence>
<dbReference type="InterPro" id="IPR006083">
    <property type="entry name" value="PRK/URK"/>
</dbReference>
<comment type="catalytic activity">
    <reaction evidence="1 14 15">
        <text>(R)-pantothenate + ATP = (R)-4'-phosphopantothenate + ADP + H(+)</text>
        <dbReference type="Rhea" id="RHEA:16373"/>
        <dbReference type="ChEBI" id="CHEBI:10986"/>
        <dbReference type="ChEBI" id="CHEBI:15378"/>
        <dbReference type="ChEBI" id="CHEBI:29032"/>
        <dbReference type="ChEBI" id="CHEBI:30616"/>
        <dbReference type="ChEBI" id="CHEBI:456216"/>
        <dbReference type="EC" id="2.7.1.33"/>
    </reaction>
</comment>
<evidence type="ECO:0000256" key="13">
    <source>
        <dbReference type="ARBA" id="ARBA00032866"/>
    </source>
</evidence>
<evidence type="ECO:0000256" key="2">
    <source>
        <dbReference type="ARBA" id="ARBA00004496"/>
    </source>
</evidence>
<dbReference type="SUPFAM" id="SSF52540">
    <property type="entry name" value="P-loop containing nucleoside triphosphate hydrolases"/>
    <property type="match status" value="1"/>
</dbReference>
<dbReference type="STRING" id="51670.SAMN04488557_3238"/>
<dbReference type="HAMAP" id="MF_00215">
    <property type="entry name" value="Pantothen_kinase_1"/>
    <property type="match status" value="1"/>
</dbReference>
<feature type="binding site" evidence="14">
    <location>
        <begin position="110"/>
        <end position="117"/>
    </location>
    <ligand>
        <name>ATP</name>
        <dbReference type="ChEBI" id="CHEBI:30616"/>
    </ligand>
</feature>
<dbReference type="RefSeq" id="WP_177228189.1">
    <property type="nucleotide sequence ID" value="NZ_FPCH01000003.1"/>
</dbReference>
<dbReference type="GO" id="GO:0015937">
    <property type="term" value="P:coenzyme A biosynthetic process"/>
    <property type="evidence" value="ECO:0007669"/>
    <property type="project" value="UniProtKB-UniRule"/>
</dbReference>
<keyword evidence="10 14" id="KW-0418">Kinase</keyword>
<proteinExistence type="inferred from homology"/>
<keyword evidence="12 14" id="KW-0173">Coenzyme A biosynthesis</keyword>
<dbReference type="Proteomes" id="UP000199423">
    <property type="component" value="Unassembled WGS sequence"/>
</dbReference>
<accession>A0A1I7NSF0</accession>
<evidence type="ECO:0000256" key="3">
    <source>
        <dbReference type="ARBA" id="ARBA00005225"/>
    </source>
</evidence>
<dbReference type="PIRSF" id="PIRSF000545">
    <property type="entry name" value="Pantothenate_kin"/>
    <property type="match status" value="1"/>
</dbReference>
<keyword evidence="7 14" id="KW-0963">Cytoplasm</keyword>
<dbReference type="AlphaFoldDB" id="A0A1I7NSF0"/>
<evidence type="ECO:0000256" key="15">
    <source>
        <dbReference type="RuleBase" id="RU003530"/>
    </source>
</evidence>